<dbReference type="OrthoDB" id="9801061at2"/>
<dbReference type="SMART" id="SM00644">
    <property type="entry name" value="Ami_2"/>
    <property type="match status" value="1"/>
</dbReference>
<dbReference type="Gene3D" id="3.40.80.10">
    <property type="entry name" value="Peptidoglycan recognition protein-like"/>
    <property type="match status" value="1"/>
</dbReference>
<evidence type="ECO:0000259" key="3">
    <source>
        <dbReference type="SMART" id="SM00701"/>
    </source>
</evidence>
<dbReference type="Pfam" id="PF20732">
    <property type="entry name" value="NamZ_C"/>
    <property type="match status" value="1"/>
</dbReference>
<dbReference type="EMBL" id="FQVT01000002">
    <property type="protein sequence ID" value="SHF69890.1"/>
    <property type="molecule type" value="Genomic_DNA"/>
</dbReference>
<dbReference type="GO" id="GO:0009253">
    <property type="term" value="P:peptidoglycan catabolic process"/>
    <property type="evidence" value="ECO:0007669"/>
    <property type="project" value="InterPro"/>
</dbReference>
<dbReference type="PANTHER" id="PTHR42915:SF1">
    <property type="entry name" value="PEPTIDOGLYCAN BETA-N-ACETYLMURAMIDASE NAMZ"/>
    <property type="match status" value="1"/>
</dbReference>
<gene>
    <name evidence="4" type="ORF">SAMN05444483_10294</name>
</gene>
<dbReference type="PANTHER" id="PTHR42915">
    <property type="entry name" value="HYPOTHETICAL 460 KDA PROTEIN IN FEUA-SIGW INTERGENIC REGION [PRECURSOR]"/>
    <property type="match status" value="1"/>
</dbReference>
<keyword evidence="1" id="KW-0732">Signal</keyword>
<evidence type="ECO:0000259" key="2">
    <source>
        <dbReference type="SMART" id="SM00644"/>
    </source>
</evidence>
<dbReference type="InterPro" id="IPR036505">
    <property type="entry name" value="Amidase/PGRP_sf"/>
</dbReference>
<dbReference type="SUPFAM" id="SSF55846">
    <property type="entry name" value="N-acetylmuramoyl-L-alanine amidase-like"/>
    <property type="match status" value="1"/>
</dbReference>
<feature type="chain" id="PRO_5012206164" evidence="1">
    <location>
        <begin position="23"/>
        <end position="586"/>
    </location>
</feature>
<accession>A0A1M5DSF9</accession>
<evidence type="ECO:0000313" key="4">
    <source>
        <dbReference type="EMBL" id="SHF69890.1"/>
    </source>
</evidence>
<dbReference type="Gene3D" id="3.90.1150.140">
    <property type="match status" value="1"/>
</dbReference>
<feature type="signal peptide" evidence="1">
    <location>
        <begin position="1"/>
        <end position="22"/>
    </location>
</feature>
<name>A0A1M5DSF9_SALEC</name>
<dbReference type="InterPro" id="IPR048503">
    <property type="entry name" value="NamZ_C"/>
</dbReference>
<dbReference type="GO" id="GO:0033922">
    <property type="term" value="F:peptidoglycan beta-N-acetylmuramidase activity"/>
    <property type="evidence" value="ECO:0007669"/>
    <property type="project" value="InterPro"/>
</dbReference>
<organism evidence="4 5">
    <name type="scientific">Salegentibacter echinorum</name>
    <dbReference type="NCBI Taxonomy" id="1073325"/>
    <lineage>
        <taxon>Bacteria</taxon>
        <taxon>Pseudomonadati</taxon>
        <taxon>Bacteroidota</taxon>
        <taxon>Flavobacteriia</taxon>
        <taxon>Flavobacteriales</taxon>
        <taxon>Flavobacteriaceae</taxon>
        <taxon>Salegentibacter</taxon>
    </lineage>
</organism>
<dbReference type="Proteomes" id="UP000183945">
    <property type="component" value="Unassembled WGS sequence"/>
</dbReference>
<dbReference type="GO" id="GO:0008745">
    <property type="term" value="F:N-acetylmuramoyl-L-alanine amidase activity"/>
    <property type="evidence" value="ECO:0007669"/>
    <property type="project" value="InterPro"/>
</dbReference>
<dbReference type="AlphaFoldDB" id="A0A1M5DSF9"/>
<dbReference type="Pfam" id="PF07075">
    <property type="entry name" value="NamZ_N"/>
    <property type="match status" value="1"/>
</dbReference>
<dbReference type="InterPro" id="IPR002502">
    <property type="entry name" value="Amidase_domain"/>
</dbReference>
<dbReference type="Gene3D" id="3.40.50.12170">
    <property type="entry name" value="Uncharacterised protein PF07075, DUF1343"/>
    <property type="match status" value="1"/>
</dbReference>
<dbReference type="STRING" id="1073325.SAMN05444483_10294"/>
<dbReference type="CDD" id="cd06583">
    <property type="entry name" value="PGRP"/>
    <property type="match status" value="1"/>
</dbReference>
<evidence type="ECO:0000313" key="5">
    <source>
        <dbReference type="Proteomes" id="UP000183945"/>
    </source>
</evidence>
<dbReference type="InterPro" id="IPR006619">
    <property type="entry name" value="PGRP_domain_met/bac"/>
</dbReference>
<dbReference type="RefSeq" id="WP_072877065.1">
    <property type="nucleotide sequence ID" value="NZ_FQVT01000002.1"/>
</dbReference>
<feature type="domain" description="N-acetylmuramoyl-L-alanine amidase" evidence="2">
    <location>
        <begin position="38"/>
        <end position="183"/>
    </location>
</feature>
<reference evidence="5" key="1">
    <citation type="submission" date="2016-11" db="EMBL/GenBank/DDBJ databases">
        <authorList>
            <person name="Varghese N."/>
            <person name="Submissions S."/>
        </authorList>
    </citation>
    <scope>NUCLEOTIDE SEQUENCE [LARGE SCALE GENOMIC DNA]</scope>
    <source>
        <strain evidence="5">DSM 24579</strain>
    </source>
</reference>
<dbReference type="InterPro" id="IPR008302">
    <property type="entry name" value="NamZ"/>
</dbReference>
<dbReference type="SMART" id="SM00701">
    <property type="entry name" value="PGRP"/>
    <property type="match status" value="1"/>
</dbReference>
<feature type="domain" description="Peptidoglycan recognition protein family" evidence="3">
    <location>
        <begin position="28"/>
        <end position="170"/>
    </location>
</feature>
<keyword evidence="5" id="KW-1185">Reference proteome</keyword>
<proteinExistence type="predicted"/>
<dbReference type="GO" id="GO:0008270">
    <property type="term" value="F:zinc ion binding"/>
    <property type="evidence" value="ECO:0007669"/>
    <property type="project" value="InterPro"/>
</dbReference>
<sequence>MKITFKFIFLAIFSTISISAQNSVEGELAMTKRKDWNAREPIMEMKPHKPQFITIHHTGMPQKPEITTIEKLQALQNFSQKDSPLANGSIKKAWADVPYHFYISTNGDIAEGRDINFQGDSNTNYDLEGHVLIVVEGDFSEEKVLPQQWKSLQKLVSYISSAYNISRETISGHKDQAETSCPGTDLYQKLPLLKLENRVKIGAERLFEKEFFDLIKNKKIGLVTNHTGILPGGEHLVDLLHENSKTTLSVLFGPEHGIRGEEDTHVSDSKDSKTGVPVISLYGKVRKPTPEMLKNTEILIFDIQDIGARFYTYIKTMLLALEAAAENDIPFIVLDRPNPILGNYIDGPVGKSGEPVTKIKNLPITHGMTVGELAKMFNEERKKQNLPFANLKVIPLTNYSHKKWYDETGLPWIKPSPNMLKLTTATLYPATCLLEGTNVSEGRGTLSPFEYIAAPWINPEELINQLKTYHLEGVTFQATKITPQQMVDGIEIYPPKFMNQEIPAVEIILTHRNKFKSVEAGVYFLHALKTLYPEELVWREKRLDGLLKTKSIREALDTGKHPKEIIRNWQEDLEFFKKIRAKYLLY</sequence>
<evidence type="ECO:0000256" key="1">
    <source>
        <dbReference type="SAM" id="SignalP"/>
    </source>
</evidence>
<dbReference type="Pfam" id="PF01510">
    <property type="entry name" value="Amidase_2"/>
    <property type="match status" value="1"/>
</dbReference>
<protein>
    <submittedName>
        <fullName evidence="4">Uncharacterized conserved protein YbbC, DUF1343 family</fullName>
    </submittedName>
</protein>
<dbReference type="InterPro" id="IPR048502">
    <property type="entry name" value="NamZ_N"/>
</dbReference>